<dbReference type="PANTHER" id="PTHR30006">
    <property type="entry name" value="THIAMINE-BINDING PERIPLASMIC PROTEIN-RELATED"/>
    <property type="match status" value="1"/>
</dbReference>
<gene>
    <name evidence="7" type="ORF">G4D64_16535</name>
    <name evidence="6" type="ORF">H1Z61_16595</name>
</gene>
<keyword evidence="2" id="KW-0813">Transport</keyword>
<keyword evidence="3 5" id="KW-0732">Signal</keyword>
<evidence type="ECO:0000256" key="5">
    <source>
        <dbReference type="SAM" id="SignalP"/>
    </source>
</evidence>
<comment type="similarity">
    <text evidence="1">Belongs to the bacterial solute-binding protein 1 family.</text>
</comment>
<dbReference type="InterPro" id="IPR006059">
    <property type="entry name" value="SBP"/>
</dbReference>
<keyword evidence="4" id="KW-0408">Iron</keyword>
<evidence type="ECO:0000256" key="1">
    <source>
        <dbReference type="ARBA" id="ARBA00008520"/>
    </source>
</evidence>
<evidence type="ECO:0000256" key="2">
    <source>
        <dbReference type="ARBA" id="ARBA00022496"/>
    </source>
</evidence>
<reference evidence="7 8" key="1">
    <citation type="submission" date="2020-02" db="EMBL/GenBank/DDBJ databases">
        <title>Bacillus aquiflavi sp. nov., isolated from yellow water of strong flavor Chinese baijiu in Yibin region of China.</title>
        <authorList>
            <person name="Xie J."/>
        </authorList>
    </citation>
    <scope>NUCLEOTIDE SEQUENCE [LARGE SCALE GENOMIC DNA]</scope>
    <source>
        <strain evidence="7 8">3H-10</strain>
    </source>
</reference>
<evidence type="ECO:0000313" key="6">
    <source>
        <dbReference type="EMBL" id="MBA4538699.1"/>
    </source>
</evidence>
<protein>
    <submittedName>
        <fullName evidence="7">Extracellular solute-binding protein</fullName>
    </submittedName>
</protein>
<organism evidence="7 8">
    <name type="scientific">Bacillus aquiflavi</name>
    <dbReference type="NCBI Taxonomy" id="2672567"/>
    <lineage>
        <taxon>Bacteria</taxon>
        <taxon>Bacillati</taxon>
        <taxon>Bacillota</taxon>
        <taxon>Bacilli</taxon>
        <taxon>Bacillales</taxon>
        <taxon>Bacillaceae</taxon>
        <taxon>Bacillus</taxon>
    </lineage>
</organism>
<evidence type="ECO:0000313" key="8">
    <source>
        <dbReference type="Proteomes" id="UP000472971"/>
    </source>
</evidence>
<dbReference type="EMBL" id="JACEIO010000065">
    <property type="protein sequence ID" value="MBA4538699.1"/>
    <property type="molecule type" value="Genomic_DNA"/>
</dbReference>
<dbReference type="PROSITE" id="PS51257">
    <property type="entry name" value="PROKAR_LIPOPROTEIN"/>
    <property type="match status" value="1"/>
</dbReference>
<feature type="binding site" evidence="4">
    <location>
        <position position="239"/>
    </location>
    <ligand>
        <name>Fe cation</name>
        <dbReference type="ChEBI" id="CHEBI:24875"/>
    </ligand>
</feature>
<accession>A0A6B3VY66</accession>
<dbReference type="GO" id="GO:0006826">
    <property type="term" value="P:iron ion transport"/>
    <property type="evidence" value="ECO:0007669"/>
    <property type="project" value="UniProtKB-KW"/>
</dbReference>
<evidence type="ECO:0000313" key="7">
    <source>
        <dbReference type="EMBL" id="NEY83059.1"/>
    </source>
</evidence>
<dbReference type="Gene3D" id="3.40.190.10">
    <property type="entry name" value="Periplasmic binding protein-like II"/>
    <property type="match status" value="2"/>
</dbReference>
<feature type="chain" id="PRO_5038247440" evidence="5">
    <location>
        <begin position="22"/>
        <end position="357"/>
    </location>
</feature>
<keyword evidence="2" id="KW-0406">Ion transport</keyword>
<feature type="binding site" evidence="4">
    <location>
        <position position="238"/>
    </location>
    <ligand>
        <name>Fe cation</name>
        <dbReference type="ChEBI" id="CHEBI:24875"/>
    </ligand>
</feature>
<dbReference type="GO" id="GO:0046872">
    <property type="term" value="F:metal ion binding"/>
    <property type="evidence" value="ECO:0007669"/>
    <property type="project" value="UniProtKB-KW"/>
</dbReference>
<evidence type="ECO:0000256" key="4">
    <source>
        <dbReference type="PIRSR" id="PIRSR002825-1"/>
    </source>
</evidence>
<dbReference type="Pfam" id="PF13416">
    <property type="entry name" value="SBP_bac_8"/>
    <property type="match status" value="1"/>
</dbReference>
<dbReference type="RefSeq" id="WP_163243459.1">
    <property type="nucleotide sequence ID" value="NZ_CP082780.1"/>
</dbReference>
<comment type="caution">
    <text evidence="7">The sequence shown here is derived from an EMBL/GenBank/DDBJ whole genome shotgun (WGS) entry which is preliminary data.</text>
</comment>
<dbReference type="InterPro" id="IPR026045">
    <property type="entry name" value="Ferric-bd"/>
</dbReference>
<dbReference type="Proteomes" id="UP000570010">
    <property type="component" value="Unassembled WGS sequence"/>
</dbReference>
<dbReference type="GO" id="GO:0030288">
    <property type="term" value="C:outer membrane-bounded periplasmic space"/>
    <property type="evidence" value="ECO:0007669"/>
    <property type="project" value="TreeGrafter"/>
</dbReference>
<keyword evidence="8" id="KW-1185">Reference proteome</keyword>
<evidence type="ECO:0000313" key="9">
    <source>
        <dbReference type="Proteomes" id="UP000570010"/>
    </source>
</evidence>
<dbReference type="AlphaFoldDB" id="A0A6B3VY66"/>
<evidence type="ECO:0000256" key="3">
    <source>
        <dbReference type="ARBA" id="ARBA00022729"/>
    </source>
</evidence>
<name>A0A6B3VY66_9BACI</name>
<sequence>MKLTKKLLLGLLLALSFVLLVACGSSNKEDAQKEEVKDNPKKSGELVVYSSRKEKFVQPLLDKFEQETGIKVKALHADDTVINRIKEEGKRPQADILISNDIGAMEHLRIEGLLQGFDPKGIDSIDEKYRAEDNSWFGLSARTRILMYNEDLITEEEMPKTMWELTDPKWKGQFAITRGGNAGLVAQVSALRNEWGDEKTSEWLKKIKENAGAIMKDHGEIRLAVGSGEYKFGLVNNYYYHQQLNEPTNNHVGAVYTDQADDEMGVFVNAAGVAFIKGAPNEKNAKEFLEWILLEENQKEFSFASKEVPLNPNVQTTEEAKRISDYKTMEMPLSQLGKVWTDTKTLIEKAGLDLEVK</sequence>
<dbReference type="PIRSF" id="PIRSF002825">
    <property type="entry name" value="CfbpA"/>
    <property type="match status" value="1"/>
</dbReference>
<dbReference type="SUPFAM" id="SSF53850">
    <property type="entry name" value="Periplasmic binding protein-like II"/>
    <property type="match status" value="1"/>
</dbReference>
<keyword evidence="2" id="KW-0410">Iron transport</keyword>
<dbReference type="Proteomes" id="UP000472971">
    <property type="component" value="Unassembled WGS sequence"/>
</dbReference>
<keyword evidence="4" id="KW-0479">Metal-binding</keyword>
<dbReference type="PANTHER" id="PTHR30006:SF15">
    <property type="entry name" value="IRON-UTILIZATION PERIPLASMIC PROTEIN"/>
    <property type="match status" value="1"/>
</dbReference>
<dbReference type="EMBL" id="JAAIWN010000067">
    <property type="protein sequence ID" value="NEY83059.1"/>
    <property type="molecule type" value="Genomic_DNA"/>
</dbReference>
<feature type="signal peptide" evidence="5">
    <location>
        <begin position="1"/>
        <end position="21"/>
    </location>
</feature>
<reference evidence="6 9" key="2">
    <citation type="submission" date="2020-07" db="EMBL/GenBank/DDBJ databases">
        <authorList>
            <person name="Feng H."/>
        </authorList>
    </citation>
    <scope>NUCLEOTIDE SEQUENCE [LARGE SCALE GENOMIC DNA]</scope>
    <source>
        <strain evidence="6">S-12</strain>
        <strain evidence="9">s-12</strain>
    </source>
</reference>
<proteinExistence type="inferred from homology"/>